<feature type="domain" description="Thymidylate kinase-like" evidence="10">
    <location>
        <begin position="16"/>
        <end position="194"/>
    </location>
</feature>
<dbReference type="GO" id="GO:0004798">
    <property type="term" value="F:dTMP kinase activity"/>
    <property type="evidence" value="ECO:0007669"/>
    <property type="project" value="UniProtKB-EC"/>
</dbReference>
<evidence type="ECO:0000313" key="12">
    <source>
        <dbReference type="Proteomes" id="UP000007797"/>
    </source>
</evidence>
<dbReference type="Proteomes" id="UP000007797">
    <property type="component" value="Unassembled WGS sequence"/>
</dbReference>
<keyword evidence="5" id="KW-0808">Transferase</keyword>
<dbReference type="AlphaFoldDB" id="F4Q7S8"/>
<accession>F4Q7S8</accession>
<dbReference type="PROSITE" id="PS01331">
    <property type="entry name" value="THYMIDYLATE_KINASE"/>
    <property type="match status" value="1"/>
</dbReference>
<keyword evidence="9" id="KW-0067">ATP-binding</keyword>
<gene>
    <name evidence="11" type="primary">dtymk</name>
    <name evidence="11" type="ORF">DFA_09497</name>
</gene>
<dbReference type="GO" id="GO:0005524">
    <property type="term" value="F:ATP binding"/>
    <property type="evidence" value="ECO:0007669"/>
    <property type="project" value="UniProtKB-KW"/>
</dbReference>
<evidence type="ECO:0000256" key="8">
    <source>
        <dbReference type="ARBA" id="ARBA00022777"/>
    </source>
</evidence>
<reference evidence="12" key="1">
    <citation type="journal article" date="2011" name="Genome Res.">
        <title>Phylogeny-wide analysis of social amoeba genomes highlights ancient origins for complex intercellular communication.</title>
        <authorList>
            <person name="Heidel A.J."/>
            <person name="Lawal H.M."/>
            <person name="Felder M."/>
            <person name="Schilde C."/>
            <person name="Helps N.R."/>
            <person name="Tunggal B."/>
            <person name="Rivero F."/>
            <person name="John U."/>
            <person name="Schleicher M."/>
            <person name="Eichinger L."/>
            <person name="Platzer M."/>
            <person name="Noegel A.A."/>
            <person name="Schaap P."/>
            <person name="Gloeckner G."/>
        </authorList>
    </citation>
    <scope>NUCLEOTIDE SEQUENCE [LARGE SCALE GENOMIC DNA]</scope>
    <source>
        <strain evidence="12">SH3</strain>
    </source>
</reference>
<dbReference type="FunFam" id="3.40.50.300:FF:000679">
    <property type="entry name" value="Thymidylate kinase"/>
    <property type="match status" value="1"/>
</dbReference>
<dbReference type="PANTHER" id="PTHR10344">
    <property type="entry name" value="THYMIDYLATE KINASE"/>
    <property type="match status" value="1"/>
</dbReference>
<keyword evidence="12" id="KW-1185">Reference proteome</keyword>
<keyword evidence="6" id="KW-0545">Nucleotide biosynthesis</keyword>
<evidence type="ECO:0000313" key="11">
    <source>
        <dbReference type="EMBL" id="EGG15828.1"/>
    </source>
</evidence>
<dbReference type="InterPro" id="IPR027417">
    <property type="entry name" value="P-loop_NTPase"/>
</dbReference>
<dbReference type="SUPFAM" id="SSF52540">
    <property type="entry name" value="P-loop containing nucleoside triphosphate hydrolases"/>
    <property type="match status" value="1"/>
</dbReference>
<dbReference type="RefSeq" id="XP_004352153.1">
    <property type="nucleotide sequence ID" value="XM_004352101.1"/>
</dbReference>
<dbReference type="InterPro" id="IPR039430">
    <property type="entry name" value="Thymidylate_kin-like_dom"/>
</dbReference>
<name>F4Q7S8_CACFS</name>
<dbReference type="GO" id="GO:0006227">
    <property type="term" value="P:dUDP biosynthetic process"/>
    <property type="evidence" value="ECO:0007669"/>
    <property type="project" value="TreeGrafter"/>
</dbReference>
<dbReference type="EC" id="2.7.4.9" evidence="3"/>
<dbReference type="InterPro" id="IPR018095">
    <property type="entry name" value="Thymidylate_kin_CS"/>
</dbReference>
<proteinExistence type="inferred from homology"/>
<evidence type="ECO:0000256" key="1">
    <source>
        <dbReference type="ARBA" id="ARBA00004992"/>
    </source>
</evidence>
<dbReference type="PANTHER" id="PTHR10344:SF1">
    <property type="entry name" value="THYMIDYLATE KINASE"/>
    <property type="match status" value="1"/>
</dbReference>
<dbReference type="GO" id="GO:0006235">
    <property type="term" value="P:dTTP biosynthetic process"/>
    <property type="evidence" value="ECO:0007669"/>
    <property type="project" value="TreeGrafter"/>
</dbReference>
<dbReference type="Gene3D" id="3.40.50.300">
    <property type="entry name" value="P-loop containing nucleotide triphosphate hydrolases"/>
    <property type="match status" value="1"/>
</dbReference>
<dbReference type="CDD" id="cd01672">
    <property type="entry name" value="TMPK"/>
    <property type="match status" value="1"/>
</dbReference>
<organism evidence="11 12">
    <name type="scientific">Cavenderia fasciculata</name>
    <name type="common">Slime mold</name>
    <name type="synonym">Dictyostelium fasciculatum</name>
    <dbReference type="NCBI Taxonomy" id="261658"/>
    <lineage>
        <taxon>Eukaryota</taxon>
        <taxon>Amoebozoa</taxon>
        <taxon>Evosea</taxon>
        <taxon>Eumycetozoa</taxon>
        <taxon>Dictyostelia</taxon>
        <taxon>Acytosteliales</taxon>
        <taxon>Cavenderiaceae</taxon>
        <taxon>Cavenderia</taxon>
    </lineage>
</organism>
<dbReference type="GeneID" id="14867858"/>
<dbReference type="EMBL" id="GL883025">
    <property type="protein sequence ID" value="EGG15828.1"/>
    <property type="molecule type" value="Genomic_DNA"/>
</dbReference>
<dbReference type="InterPro" id="IPR018094">
    <property type="entry name" value="Thymidylate_kinase"/>
</dbReference>
<dbReference type="Pfam" id="PF02223">
    <property type="entry name" value="Thymidylate_kin"/>
    <property type="match status" value="1"/>
</dbReference>
<evidence type="ECO:0000256" key="5">
    <source>
        <dbReference type="ARBA" id="ARBA00022679"/>
    </source>
</evidence>
<dbReference type="OMA" id="YWHQFDA"/>
<protein>
    <recommendedName>
        <fullName evidence="4">Thymidylate kinase</fullName>
        <ecNumber evidence="3">2.7.4.9</ecNumber>
    </recommendedName>
</protein>
<dbReference type="GO" id="GO:0004550">
    <property type="term" value="F:nucleoside diphosphate kinase activity"/>
    <property type="evidence" value="ECO:0007669"/>
    <property type="project" value="TreeGrafter"/>
</dbReference>
<sequence>MEEEKKNMKRGLFILFEGADRVGKSTQVQKLGDYLKNGLQLDAKVLRFPDRTTPTGSIINGYLQNTTQLDDRAIHLLYAANRWEAKDNLMKLLNSGTSIVVDRYSYSGVAYTAAKGIDVDWCFNCEKGLPEPDLVIYLKMTTEDATLRGEYGTERYEKVDFQNKIKQIYEQHLIKPSWKVINANRDIDTVSNEINNIIKTEINQLIDKPINYIN</sequence>
<dbReference type="GO" id="GO:0005634">
    <property type="term" value="C:nucleus"/>
    <property type="evidence" value="ECO:0007669"/>
    <property type="project" value="TreeGrafter"/>
</dbReference>
<dbReference type="STRING" id="1054147.F4Q7S8"/>
<evidence type="ECO:0000256" key="3">
    <source>
        <dbReference type="ARBA" id="ARBA00012980"/>
    </source>
</evidence>
<evidence type="ECO:0000256" key="4">
    <source>
        <dbReference type="ARBA" id="ARBA00017144"/>
    </source>
</evidence>
<dbReference type="GO" id="GO:0005739">
    <property type="term" value="C:mitochondrion"/>
    <property type="evidence" value="ECO:0007669"/>
    <property type="project" value="TreeGrafter"/>
</dbReference>
<evidence type="ECO:0000256" key="6">
    <source>
        <dbReference type="ARBA" id="ARBA00022727"/>
    </source>
</evidence>
<evidence type="ECO:0000256" key="9">
    <source>
        <dbReference type="ARBA" id="ARBA00022840"/>
    </source>
</evidence>
<dbReference type="KEGG" id="dfa:DFA_09497"/>
<keyword evidence="7" id="KW-0547">Nucleotide-binding</keyword>
<evidence type="ECO:0000259" key="10">
    <source>
        <dbReference type="Pfam" id="PF02223"/>
    </source>
</evidence>
<evidence type="ECO:0000256" key="7">
    <source>
        <dbReference type="ARBA" id="ARBA00022741"/>
    </source>
</evidence>
<comment type="similarity">
    <text evidence="2">Belongs to the thymidylate kinase family.</text>
</comment>
<keyword evidence="8 11" id="KW-0418">Kinase</keyword>
<dbReference type="NCBIfam" id="TIGR00041">
    <property type="entry name" value="DTMP_kinase"/>
    <property type="match status" value="1"/>
</dbReference>
<dbReference type="HAMAP" id="MF_00165">
    <property type="entry name" value="Thymidylate_kinase"/>
    <property type="match status" value="1"/>
</dbReference>
<evidence type="ECO:0000256" key="2">
    <source>
        <dbReference type="ARBA" id="ARBA00009776"/>
    </source>
</evidence>
<dbReference type="GO" id="GO:0005829">
    <property type="term" value="C:cytosol"/>
    <property type="evidence" value="ECO:0007669"/>
    <property type="project" value="TreeGrafter"/>
</dbReference>
<comment type="pathway">
    <text evidence="1">Pyrimidine metabolism; dTTP biosynthesis.</text>
</comment>
<dbReference type="OrthoDB" id="425602at2759"/>
<dbReference type="GO" id="GO:0006233">
    <property type="term" value="P:dTDP biosynthetic process"/>
    <property type="evidence" value="ECO:0007669"/>
    <property type="project" value="InterPro"/>
</dbReference>